<dbReference type="PROSITE" id="PS51278">
    <property type="entry name" value="GATASE_TYPE_2"/>
    <property type="match status" value="1"/>
</dbReference>
<dbReference type="InterPro" id="IPR017932">
    <property type="entry name" value="GATase_2_dom"/>
</dbReference>
<name>A0A839QLU7_9MICC</name>
<dbReference type="PANTHER" id="PTHR42824">
    <property type="entry name" value="GLUTAMINE AMIDOTRANSFERASE"/>
    <property type="match status" value="1"/>
</dbReference>
<dbReference type="GO" id="GO:0016787">
    <property type="term" value="F:hydrolase activity"/>
    <property type="evidence" value="ECO:0007669"/>
    <property type="project" value="UniProtKB-KW"/>
</dbReference>
<organism evidence="3 4">
    <name type="scientific">Paeniglutamicibacter cryotolerans</name>
    <dbReference type="NCBI Taxonomy" id="670079"/>
    <lineage>
        <taxon>Bacteria</taxon>
        <taxon>Bacillati</taxon>
        <taxon>Actinomycetota</taxon>
        <taxon>Actinomycetes</taxon>
        <taxon>Micrococcales</taxon>
        <taxon>Micrococcaceae</taxon>
        <taxon>Paeniglutamicibacter</taxon>
    </lineage>
</organism>
<dbReference type="EC" id="3.5.1.118" evidence="3"/>
<dbReference type="SUPFAM" id="SSF56235">
    <property type="entry name" value="N-terminal nucleophile aminohydrolases (Ntn hydrolases)"/>
    <property type="match status" value="1"/>
</dbReference>
<keyword evidence="1 3" id="KW-0315">Glutamine amidotransferase</keyword>
<dbReference type="InterPro" id="IPR029055">
    <property type="entry name" value="Ntn_hydrolases_N"/>
</dbReference>
<dbReference type="CDD" id="cd01908">
    <property type="entry name" value="YafJ"/>
    <property type="match status" value="1"/>
</dbReference>
<dbReference type="Gene3D" id="3.60.20.10">
    <property type="entry name" value="Glutamine Phosphoribosylpyrophosphate, subunit 1, domain 1"/>
    <property type="match status" value="1"/>
</dbReference>
<proteinExistence type="predicted"/>
<protein>
    <submittedName>
        <fullName evidence="3">Glutamine amidotransferase</fullName>
        <ecNumber evidence="3">3.5.1.118</ecNumber>
    </submittedName>
</protein>
<reference evidence="3 4" key="1">
    <citation type="submission" date="2020-08" db="EMBL/GenBank/DDBJ databases">
        <title>Sequencing the genomes of 1000 actinobacteria strains.</title>
        <authorList>
            <person name="Klenk H.-P."/>
        </authorList>
    </citation>
    <scope>NUCLEOTIDE SEQUENCE [LARGE SCALE GENOMIC DNA]</scope>
    <source>
        <strain evidence="3 4">DSM 22826</strain>
    </source>
</reference>
<feature type="domain" description="Glutamine amidotransferase type-2" evidence="2">
    <location>
        <begin position="1"/>
        <end position="247"/>
    </location>
</feature>
<dbReference type="AlphaFoldDB" id="A0A839QLU7"/>
<evidence type="ECO:0000313" key="3">
    <source>
        <dbReference type="EMBL" id="MBB2997209.1"/>
    </source>
</evidence>
<dbReference type="Proteomes" id="UP000523000">
    <property type="component" value="Unassembled WGS sequence"/>
</dbReference>
<dbReference type="GO" id="GO:0016740">
    <property type="term" value="F:transferase activity"/>
    <property type="evidence" value="ECO:0007669"/>
    <property type="project" value="UniProtKB-KW"/>
</dbReference>
<evidence type="ECO:0000259" key="2">
    <source>
        <dbReference type="PROSITE" id="PS51278"/>
    </source>
</evidence>
<dbReference type="EMBL" id="JACHVS010000002">
    <property type="protein sequence ID" value="MBB2997209.1"/>
    <property type="molecule type" value="Genomic_DNA"/>
</dbReference>
<accession>A0A839QLU7</accession>
<sequence>MHAGPEPTKASFWLLQAPDSLVKQSRYEPDGAGIGTFTVAGVPVISKEPLSALHDSTFAYEAKHLEGTTFLAHVRYASTGGHTVENTHPFEQDGRLFAHNGVVHGLGELDDRIELRGGSGLVLGQTDSERIFALITAEIRQAGGDVETGMTAALTWIAATRPVYSLNLILASPTDLWVLRYPETHELYVLEKPDGHHGSPHVRSSRIRAHVPVLANGRAVIIATEKMNEDPGWRLLLPGELLHVERSMAVSSSFPLPDSPAIPLGLADLDATAAASQHSLPAV</sequence>
<comment type="caution">
    <text evidence="3">The sequence shown here is derived from an EMBL/GenBank/DDBJ whole genome shotgun (WGS) entry which is preliminary data.</text>
</comment>
<dbReference type="InterPro" id="IPR026869">
    <property type="entry name" value="EgtC-like"/>
</dbReference>
<dbReference type="PANTHER" id="PTHR42824:SF1">
    <property type="entry name" value="GLUTAMINE AMIDOTRANSFERASE YAFJ-RELATED"/>
    <property type="match status" value="1"/>
</dbReference>
<keyword evidence="3" id="KW-0378">Hydrolase</keyword>
<dbReference type="Pfam" id="PF13230">
    <property type="entry name" value="GATase_4"/>
    <property type="match status" value="1"/>
</dbReference>
<evidence type="ECO:0000256" key="1">
    <source>
        <dbReference type="ARBA" id="ARBA00022962"/>
    </source>
</evidence>
<gene>
    <name evidence="3" type="ORF">E9229_003456</name>
</gene>
<keyword evidence="3" id="KW-0808">Transferase</keyword>
<keyword evidence="4" id="KW-1185">Reference proteome</keyword>
<evidence type="ECO:0000313" key="4">
    <source>
        <dbReference type="Proteomes" id="UP000523000"/>
    </source>
</evidence>